<dbReference type="Gene3D" id="2.30.30.190">
    <property type="entry name" value="CAP Gly-rich-like domain"/>
    <property type="match status" value="1"/>
</dbReference>
<dbReference type="SUPFAM" id="SSF74924">
    <property type="entry name" value="Cap-Gly domain"/>
    <property type="match status" value="1"/>
</dbReference>
<dbReference type="Gene3D" id="3.10.20.90">
    <property type="entry name" value="Phosphatidylinositol 3-kinase Catalytic Subunit, Chain A, domain 1"/>
    <property type="match status" value="1"/>
</dbReference>
<accession>A0AAV5RSF5</accession>
<keyword evidence="4" id="KW-1185">Reference proteome</keyword>
<feature type="domain" description="CAP-Gly" evidence="2">
    <location>
        <begin position="187"/>
        <end position="221"/>
    </location>
</feature>
<dbReference type="Proteomes" id="UP001377567">
    <property type="component" value="Unassembled WGS sequence"/>
</dbReference>
<dbReference type="SMART" id="SM01052">
    <property type="entry name" value="CAP_GLY"/>
    <property type="match status" value="1"/>
</dbReference>
<comment type="similarity">
    <text evidence="1">Belongs to the TBCB family.</text>
</comment>
<dbReference type="Pfam" id="PF01302">
    <property type="entry name" value="CAP_GLY"/>
    <property type="match status" value="1"/>
</dbReference>
<evidence type="ECO:0000259" key="2">
    <source>
        <dbReference type="PROSITE" id="PS50245"/>
    </source>
</evidence>
<proteinExistence type="inferred from homology"/>
<name>A0AAV5RSF5_MAUHU</name>
<dbReference type="EMBL" id="BTGD01000003">
    <property type="protein sequence ID" value="GMM54445.1"/>
    <property type="molecule type" value="Genomic_DNA"/>
</dbReference>
<dbReference type="AlphaFoldDB" id="A0AAV5RSF5"/>
<dbReference type="PANTHER" id="PTHR18916">
    <property type="entry name" value="DYNACTIN 1-RELATED MICROTUBULE-BINDING"/>
    <property type="match status" value="1"/>
</dbReference>
<evidence type="ECO:0000313" key="4">
    <source>
        <dbReference type="Proteomes" id="UP001377567"/>
    </source>
</evidence>
<dbReference type="InterPro" id="IPR000626">
    <property type="entry name" value="Ubiquitin-like_dom"/>
</dbReference>
<gene>
    <name evidence="3" type="ORF">DAKH74_010610</name>
</gene>
<organism evidence="3 4">
    <name type="scientific">Maudiozyma humilis</name>
    <name type="common">Sour dough yeast</name>
    <name type="synonym">Kazachstania humilis</name>
    <dbReference type="NCBI Taxonomy" id="51915"/>
    <lineage>
        <taxon>Eukaryota</taxon>
        <taxon>Fungi</taxon>
        <taxon>Dikarya</taxon>
        <taxon>Ascomycota</taxon>
        <taxon>Saccharomycotina</taxon>
        <taxon>Saccharomycetes</taxon>
        <taxon>Saccharomycetales</taxon>
        <taxon>Saccharomycetaceae</taxon>
        <taxon>Maudiozyma</taxon>
    </lineage>
</organism>
<reference evidence="3 4" key="1">
    <citation type="journal article" date="2023" name="Elife">
        <title>Identification of key yeast species and microbe-microbe interactions impacting larval growth of Drosophila in the wild.</title>
        <authorList>
            <person name="Mure A."/>
            <person name="Sugiura Y."/>
            <person name="Maeda R."/>
            <person name="Honda K."/>
            <person name="Sakurai N."/>
            <person name="Takahashi Y."/>
            <person name="Watada M."/>
            <person name="Katoh T."/>
            <person name="Gotoh A."/>
            <person name="Gotoh Y."/>
            <person name="Taniguchi I."/>
            <person name="Nakamura K."/>
            <person name="Hayashi T."/>
            <person name="Katayama T."/>
            <person name="Uemura T."/>
            <person name="Hattori Y."/>
        </authorList>
    </citation>
    <scope>NUCLEOTIDE SEQUENCE [LARGE SCALE GENOMIC DNA]</scope>
    <source>
        <strain evidence="3 4">KH-74</strain>
    </source>
</reference>
<dbReference type="InterPro" id="IPR000938">
    <property type="entry name" value="CAP-Gly_domain"/>
</dbReference>
<dbReference type="InterPro" id="IPR036859">
    <property type="entry name" value="CAP-Gly_dom_sf"/>
</dbReference>
<evidence type="ECO:0000256" key="1">
    <source>
        <dbReference type="ARBA" id="ARBA00025779"/>
    </source>
</evidence>
<protein>
    <submittedName>
        <fullName evidence="3">Alf1 protein</fullName>
    </submittedName>
</protein>
<dbReference type="PROSITE" id="PS00845">
    <property type="entry name" value="CAP_GLY_1"/>
    <property type="match status" value="1"/>
</dbReference>
<evidence type="ECO:0000313" key="3">
    <source>
        <dbReference type="EMBL" id="GMM54445.1"/>
    </source>
</evidence>
<comment type="caution">
    <text evidence="3">The sequence shown here is derived from an EMBL/GenBank/DDBJ whole genome shotgun (WGS) entry which is preliminary data.</text>
</comment>
<sequence length="245" mass="27426">MVSVQIISDLVSSTREFPNDIALSELCDKLYTLTGVEPVDMKLHLTYLNSEVKIVMPSRMSKDTHILSPEGSNKIESITVEDTNASSMTNQLKNDISNGTDVSFKLSDEDYAARSSSVLQWKKDNQLGRFDPKYQAKREEELKAQDDIVSELVLNERCSVNTKDLPERRGWLRFLGKVPGISAEDTWCGVEFDEPLGKNNGTYGGVTYFGPVGQKYGAFVKPVFVKTGKEYTPIELDFSDSDDEI</sequence>
<dbReference type="Pfam" id="PF14560">
    <property type="entry name" value="Ubiquitin_2"/>
    <property type="match status" value="1"/>
</dbReference>
<dbReference type="PROSITE" id="PS50245">
    <property type="entry name" value="CAP_GLY_2"/>
    <property type="match status" value="1"/>
</dbReference>